<proteinExistence type="predicted"/>
<sequence>MGFVVGGHPLLLFLSLKDVVLLCKQPIIIIRCGYLSECRVRTEQVTSINAKIHVMICSIHDLPLGGILESFLKVAFLGRIAKCTCSSACMAISLPDVGRDELFRLDMTDPSLNEYLNFCTGETFTLITPCRYSKAPALFEAI</sequence>
<feature type="signal peptide" evidence="1">
    <location>
        <begin position="1"/>
        <end position="22"/>
    </location>
</feature>
<dbReference type="EMBL" id="JAYMYQ010000007">
    <property type="protein sequence ID" value="KAK7321059.1"/>
    <property type="molecule type" value="Genomic_DNA"/>
</dbReference>
<evidence type="ECO:0000256" key="1">
    <source>
        <dbReference type="SAM" id="SignalP"/>
    </source>
</evidence>
<keyword evidence="3" id="KW-1185">Reference proteome</keyword>
<keyword evidence="1" id="KW-0732">Signal</keyword>
<evidence type="ECO:0000313" key="3">
    <source>
        <dbReference type="Proteomes" id="UP001367508"/>
    </source>
</evidence>
<protein>
    <submittedName>
        <fullName evidence="2">Uncharacterized protein</fullName>
    </submittedName>
</protein>
<feature type="chain" id="PRO_5043036767" evidence="1">
    <location>
        <begin position="23"/>
        <end position="142"/>
    </location>
</feature>
<reference evidence="2 3" key="1">
    <citation type="submission" date="2024-01" db="EMBL/GenBank/DDBJ databases">
        <title>The genomes of 5 underutilized Papilionoideae crops provide insights into root nodulation and disease resistanc.</title>
        <authorList>
            <person name="Jiang F."/>
        </authorList>
    </citation>
    <scope>NUCLEOTIDE SEQUENCE [LARGE SCALE GENOMIC DNA]</scope>
    <source>
        <strain evidence="2">LVBAO_FW01</strain>
        <tissue evidence="2">Leaves</tissue>
    </source>
</reference>
<dbReference type="Proteomes" id="UP001367508">
    <property type="component" value="Unassembled WGS sequence"/>
</dbReference>
<name>A0AAN9KPH5_CANGL</name>
<gene>
    <name evidence="2" type="ORF">VNO77_31212</name>
</gene>
<evidence type="ECO:0000313" key="2">
    <source>
        <dbReference type="EMBL" id="KAK7321059.1"/>
    </source>
</evidence>
<dbReference type="AlphaFoldDB" id="A0AAN9KPH5"/>
<accession>A0AAN9KPH5</accession>
<comment type="caution">
    <text evidence="2">The sequence shown here is derived from an EMBL/GenBank/DDBJ whole genome shotgun (WGS) entry which is preliminary data.</text>
</comment>
<organism evidence="2 3">
    <name type="scientific">Canavalia gladiata</name>
    <name type="common">Sword bean</name>
    <name type="synonym">Dolichos gladiatus</name>
    <dbReference type="NCBI Taxonomy" id="3824"/>
    <lineage>
        <taxon>Eukaryota</taxon>
        <taxon>Viridiplantae</taxon>
        <taxon>Streptophyta</taxon>
        <taxon>Embryophyta</taxon>
        <taxon>Tracheophyta</taxon>
        <taxon>Spermatophyta</taxon>
        <taxon>Magnoliopsida</taxon>
        <taxon>eudicotyledons</taxon>
        <taxon>Gunneridae</taxon>
        <taxon>Pentapetalae</taxon>
        <taxon>rosids</taxon>
        <taxon>fabids</taxon>
        <taxon>Fabales</taxon>
        <taxon>Fabaceae</taxon>
        <taxon>Papilionoideae</taxon>
        <taxon>50 kb inversion clade</taxon>
        <taxon>NPAAA clade</taxon>
        <taxon>indigoferoid/millettioid clade</taxon>
        <taxon>Phaseoleae</taxon>
        <taxon>Canavalia</taxon>
    </lineage>
</organism>